<feature type="compositionally biased region" description="Basic residues" evidence="2">
    <location>
        <begin position="288"/>
        <end position="297"/>
    </location>
</feature>
<sequence length="297" mass="33297">MDHHQTPPQPSVHARTSWIYANSQKDARQSIQQYRDAAPRGATSPNWRVAQHPVDVGVWGHTAQSNYTLGSVALPRVETPSSGLEGYAYCLDRGNGQYTRLIPADMLPPLNEIPARQPGPPGMVILPDLHSAPPQGVAPLNRPVTIKTWRDRDGLASDSLQNHIDQIVATSPVITKRPKIYCDKWIHDGQCAFAQQGCKFKHEMPFDKATQHSLGLFQGLPGWWKRLQVELRKQDEERRGDLAESVTATSIPLTLTDQAGAEGRVGWQIDGCDDMRPRVPPELNLKNQNKRHGRWRR</sequence>
<reference evidence="4" key="1">
    <citation type="journal article" date="2021" name="Nat. Commun.">
        <title>Genetic determinants of endophytism in the Arabidopsis root mycobiome.</title>
        <authorList>
            <person name="Mesny F."/>
            <person name="Miyauchi S."/>
            <person name="Thiergart T."/>
            <person name="Pickel B."/>
            <person name="Atanasova L."/>
            <person name="Karlsson M."/>
            <person name="Huettel B."/>
            <person name="Barry K.W."/>
            <person name="Haridas S."/>
            <person name="Chen C."/>
            <person name="Bauer D."/>
            <person name="Andreopoulos W."/>
            <person name="Pangilinan J."/>
            <person name="LaButti K."/>
            <person name="Riley R."/>
            <person name="Lipzen A."/>
            <person name="Clum A."/>
            <person name="Drula E."/>
            <person name="Henrissat B."/>
            <person name="Kohler A."/>
            <person name="Grigoriev I.V."/>
            <person name="Martin F.M."/>
            <person name="Hacquard S."/>
        </authorList>
    </citation>
    <scope>NUCLEOTIDE SEQUENCE</scope>
    <source>
        <strain evidence="4">MPI-CAGE-AT-0021</strain>
    </source>
</reference>
<feature type="zinc finger region" description="C3H1-type" evidence="1">
    <location>
        <begin position="176"/>
        <end position="205"/>
    </location>
</feature>
<evidence type="ECO:0000256" key="1">
    <source>
        <dbReference type="PROSITE-ProRule" id="PRU00723"/>
    </source>
</evidence>
<accession>A0A9P9F1E2</accession>
<name>A0A9P9F1E2_9HYPO</name>
<keyword evidence="1" id="KW-0479">Metal-binding</keyword>
<dbReference type="EMBL" id="JAGMUU010000007">
    <property type="protein sequence ID" value="KAH7149415.1"/>
    <property type="molecule type" value="Genomic_DNA"/>
</dbReference>
<dbReference type="AlphaFoldDB" id="A0A9P9F1E2"/>
<evidence type="ECO:0000313" key="4">
    <source>
        <dbReference type="EMBL" id="KAH7149415.1"/>
    </source>
</evidence>
<feature type="domain" description="C3H1-type" evidence="3">
    <location>
        <begin position="176"/>
        <end position="205"/>
    </location>
</feature>
<keyword evidence="1" id="KW-0863">Zinc-finger</keyword>
<keyword evidence="5" id="KW-1185">Reference proteome</keyword>
<evidence type="ECO:0000259" key="3">
    <source>
        <dbReference type="PROSITE" id="PS50103"/>
    </source>
</evidence>
<evidence type="ECO:0000313" key="5">
    <source>
        <dbReference type="Proteomes" id="UP000717696"/>
    </source>
</evidence>
<dbReference type="GO" id="GO:0008270">
    <property type="term" value="F:zinc ion binding"/>
    <property type="evidence" value="ECO:0007669"/>
    <property type="project" value="UniProtKB-KW"/>
</dbReference>
<keyword evidence="1" id="KW-0862">Zinc</keyword>
<dbReference type="PROSITE" id="PS50103">
    <property type="entry name" value="ZF_C3H1"/>
    <property type="match status" value="1"/>
</dbReference>
<dbReference type="OrthoDB" id="5355510at2759"/>
<evidence type="ECO:0000256" key="2">
    <source>
        <dbReference type="SAM" id="MobiDB-lite"/>
    </source>
</evidence>
<dbReference type="Proteomes" id="UP000717696">
    <property type="component" value="Unassembled WGS sequence"/>
</dbReference>
<feature type="region of interest" description="Disordered" evidence="2">
    <location>
        <begin position="278"/>
        <end position="297"/>
    </location>
</feature>
<proteinExistence type="predicted"/>
<gene>
    <name evidence="4" type="ORF">B0J13DRAFT_305316</name>
</gene>
<organism evidence="4 5">
    <name type="scientific">Dactylonectria estremocensis</name>
    <dbReference type="NCBI Taxonomy" id="1079267"/>
    <lineage>
        <taxon>Eukaryota</taxon>
        <taxon>Fungi</taxon>
        <taxon>Dikarya</taxon>
        <taxon>Ascomycota</taxon>
        <taxon>Pezizomycotina</taxon>
        <taxon>Sordariomycetes</taxon>
        <taxon>Hypocreomycetidae</taxon>
        <taxon>Hypocreales</taxon>
        <taxon>Nectriaceae</taxon>
        <taxon>Dactylonectria</taxon>
    </lineage>
</organism>
<dbReference type="InterPro" id="IPR000571">
    <property type="entry name" value="Znf_CCCH"/>
</dbReference>
<protein>
    <recommendedName>
        <fullName evidence="3">C3H1-type domain-containing protein</fullName>
    </recommendedName>
</protein>
<comment type="caution">
    <text evidence="4">The sequence shown here is derived from an EMBL/GenBank/DDBJ whole genome shotgun (WGS) entry which is preliminary data.</text>
</comment>